<protein>
    <submittedName>
        <fullName evidence="2">Uncharacterized protein</fullName>
    </submittedName>
</protein>
<evidence type="ECO:0000256" key="1">
    <source>
        <dbReference type="SAM" id="MobiDB-lite"/>
    </source>
</evidence>
<sequence>MKWDKAGQEADDADDYVNVSKREPEESADYVNVAPFEGRRRSSDDYVNMEPATEPDEEEDRVSEGLKGGGENSQDAVDSDTESDENAVVYTQIAFK</sequence>
<name>A0A444UUH7_ACIRT</name>
<dbReference type="AlphaFoldDB" id="A0A444UUH7"/>
<comment type="caution">
    <text evidence="2">The sequence shown here is derived from an EMBL/GenBank/DDBJ whole genome shotgun (WGS) entry which is preliminary data.</text>
</comment>
<accession>A0A444UUH7</accession>
<dbReference type="EMBL" id="SCEB01007628">
    <property type="protein sequence ID" value="RXM91834.1"/>
    <property type="molecule type" value="Genomic_DNA"/>
</dbReference>
<organism evidence="2 3">
    <name type="scientific">Acipenser ruthenus</name>
    <name type="common">Sterlet sturgeon</name>
    <dbReference type="NCBI Taxonomy" id="7906"/>
    <lineage>
        <taxon>Eukaryota</taxon>
        <taxon>Metazoa</taxon>
        <taxon>Chordata</taxon>
        <taxon>Craniata</taxon>
        <taxon>Vertebrata</taxon>
        <taxon>Euteleostomi</taxon>
        <taxon>Actinopterygii</taxon>
        <taxon>Chondrostei</taxon>
        <taxon>Acipenseriformes</taxon>
        <taxon>Acipenseridae</taxon>
        <taxon>Acipenser</taxon>
    </lineage>
</organism>
<dbReference type="Proteomes" id="UP000289886">
    <property type="component" value="Unassembled WGS sequence"/>
</dbReference>
<evidence type="ECO:0000313" key="3">
    <source>
        <dbReference type="Proteomes" id="UP000289886"/>
    </source>
</evidence>
<evidence type="ECO:0000313" key="2">
    <source>
        <dbReference type="EMBL" id="RXM91834.1"/>
    </source>
</evidence>
<feature type="region of interest" description="Disordered" evidence="1">
    <location>
        <begin position="1"/>
        <end position="96"/>
    </location>
</feature>
<keyword evidence="3" id="KW-1185">Reference proteome</keyword>
<reference evidence="2 3" key="1">
    <citation type="submission" date="2019-01" db="EMBL/GenBank/DDBJ databases">
        <title>Draft Genome and Complete Hox-Cluster Characterization of the Sterlet Sturgeon (Acipenser ruthenus).</title>
        <authorList>
            <person name="Wei Q."/>
        </authorList>
    </citation>
    <scope>NUCLEOTIDE SEQUENCE [LARGE SCALE GENOMIC DNA]</scope>
    <source>
        <strain evidence="2">WHYD16114868_AA</strain>
        <tissue evidence="2">Blood</tissue>
    </source>
</reference>
<proteinExistence type="predicted"/>
<gene>
    <name evidence="2" type="ORF">EOD39_20766</name>
</gene>